<accession>A0A0F9F0L4</accession>
<reference evidence="1" key="1">
    <citation type="journal article" date="2015" name="Nature">
        <title>Complex archaea that bridge the gap between prokaryotes and eukaryotes.</title>
        <authorList>
            <person name="Spang A."/>
            <person name="Saw J.H."/>
            <person name="Jorgensen S.L."/>
            <person name="Zaremba-Niedzwiedzka K."/>
            <person name="Martijn J."/>
            <person name="Lind A.E."/>
            <person name="van Eijk R."/>
            <person name="Schleper C."/>
            <person name="Guy L."/>
            <person name="Ettema T.J."/>
        </authorList>
    </citation>
    <scope>NUCLEOTIDE SEQUENCE</scope>
</reference>
<organism evidence="1">
    <name type="scientific">marine sediment metagenome</name>
    <dbReference type="NCBI Taxonomy" id="412755"/>
    <lineage>
        <taxon>unclassified sequences</taxon>
        <taxon>metagenomes</taxon>
        <taxon>ecological metagenomes</taxon>
    </lineage>
</organism>
<name>A0A0F9F0L4_9ZZZZ</name>
<comment type="caution">
    <text evidence="1">The sequence shown here is derived from an EMBL/GenBank/DDBJ whole genome shotgun (WGS) entry which is preliminary data.</text>
</comment>
<evidence type="ECO:0000313" key="1">
    <source>
        <dbReference type="EMBL" id="KKL72006.1"/>
    </source>
</evidence>
<feature type="non-terminal residue" evidence="1">
    <location>
        <position position="302"/>
    </location>
</feature>
<gene>
    <name evidence="1" type="ORF">LCGC14_2089220</name>
</gene>
<dbReference type="AlphaFoldDB" id="A0A0F9F0L4"/>
<dbReference type="EMBL" id="LAZR01025409">
    <property type="protein sequence ID" value="KKL72006.1"/>
    <property type="molecule type" value="Genomic_DNA"/>
</dbReference>
<sequence>MVPGYGQVLAPIVYATIYFAETWLEQLENAEAISNLQKSYTFYDIDDSSMDIPNSLNEKTKLARGEGDSDKDHPNHRSAYYYTVYGGESGKDYTANLIMAPPRLFRGNGETFEGYNLDYFLLTSELASLEEKPYITDVIIGTSPNVYDDITPKVVLDAEGNVVENIDYTGTTPLQRWSEEGSYDLERKMAEDLYGYYSLNTIGYIEQKIKSESNREFDTIRPYFTNGVPDYRFVNSEDIEFTKTLSPLYRPIIVSEERYNQMDTYTQSEIIIDLSIAISSWYGSEIYIAKNMAAGLNPTILL</sequence>
<proteinExistence type="predicted"/>
<protein>
    <submittedName>
        <fullName evidence="1">Uncharacterized protein</fullName>
    </submittedName>
</protein>